<feature type="transmembrane region" description="Helical" evidence="2">
    <location>
        <begin position="220"/>
        <end position="239"/>
    </location>
</feature>
<organism evidence="6 7">
    <name type="scientific">Methylobacterium planeticum</name>
    <dbReference type="NCBI Taxonomy" id="2615211"/>
    <lineage>
        <taxon>Bacteria</taxon>
        <taxon>Pseudomonadati</taxon>
        <taxon>Pseudomonadota</taxon>
        <taxon>Alphaproteobacteria</taxon>
        <taxon>Hyphomicrobiales</taxon>
        <taxon>Methylobacteriaceae</taxon>
        <taxon>Methylobacterium</taxon>
    </lineage>
</organism>
<dbReference type="InterPro" id="IPR000700">
    <property type="entry name" value="PAS-assoc_C"/>
</dbReference>
<dbReference type="RefSeq" id="WP_150966520.1">
    <property type="nucleotide sequence ID" value="NZ_VZZJ01000036.1"/>
</dbReference>
<dbReference type="PANTHER" id="PTHR44757:SF2">
    <property type="entry name" value="BIOFILM ARCHITECTURE MAINTENANCE PROTEIN MBAA"/>
    <property type="match status" value="1"/>
</dbReference>
<dbReference type="InterPro" id="IPR029787">
    <property type="entry name" value="Nucleotide_cyclase"/>
</dbReference>
<dbReference type="InterPro" id="IPR000160">
    <property type="entry name" value="GGDEF_dom"/>
</dbReference>
<dbReference type="SUPFAM" id="SSF55073">
    <property type="entry name" value="Nucleotide cyclase"/>
    <property type="match status" value="1"/>
</dbReference>
<keyword evidence="2" id="KW-0472">Membrane</keyword>
<dbReference type="Pfam" id="PF00563">
    <property type="entry name" value="EAL"/>
    <property type="match status" value="1"/>
</dbReference>
<dbReference type="AlphaFoldDB" id="A0A6N6MJ56"/>
<dbReference type="PROSITE" id="PS50883">
    <property type="entry name" value="EAL"/>
    <property type="match status" value="1"/>
</dbReference>
<dbReference type="InterPro" id="IPR013656">
    <property type="entry name" value="PAS_4"/>
</dbReference>
<feature type="domain" description="PAC" evidence="3">
    <location>
        <begin position="337"/>
        <end position="391"/>
    </location>
</feature>
<evidence type="ECO:0000313" key="6">
    <source>
        <dbReference type="EMBL" id="KAB1069612.1"/>
    </source>
</evidence>
<accession>A0A6N6MJ56</accession>
<dbReference type="InterPro" id="IPR035919">
    <property type="entry name" value="EAL_sf"/>
</dbReference>
<name>A0A6N6MJ56_9HYPH</name>
<dbReference type="CDD" id="cd00130">
    <property type="entry name" value="PAS"/>
    <property type="match status" value="1"/>
</dbReference>
<feature type="transmembrane region" description="Helical" evidence="2">
    <location>
        <begin position="197"/>
        <end position="214"/>
    </location>
</feature>
<feature type="transmembrane region" description="Helical" evidence="2">
    <location>
        <begin position="78"/>
        <end position="99"/>
    </location>
</feature>
<protein>
    <submittedName>
        <fullName evidence="6">EAL domain-containing protein</fullName>
    </submittedName>
</protein>
<dbReference type="Pfam" id="PF08448">
    <property type="entry name" value="PAS_4"/>
    <property type="match status" value="1"/>
</dbReference>
<dbReference type="InterPro" id="IPR035965">
    <property type="entry name" value="PAS-like_dom_sf"/>
</dbReference>
<reference evidence="6 7" key="1">
    <citation type="submission" date="2019-09" db="EMBL/GenBank/DDBJ databases">
        <title>YIM 132548 draft genome.</title>
        <authorList>
            <person name="Jiang L."/>
        </authorList>
    </citation>
    <scope>NUCLEOTIDE SEQUENCE [LARGE SCALE GENOMIC DNA]</scope>
    <source>
        <strain evidence="6 7">YIM 132548</strain>
    </source>
</reference>
<evidence type="ECO:0000259" key="4">
    <source>
        <dbReference type="PROSITE" id="PS50883"/>
    </source>
</evidence>
<proteinExistence type="predicted"/>
<dbReference type="SMART" id="SM00052">
    <property type="entry name" value="EAL"/>
    <property type="match status" value="1"/>
</dbReference>
<keyword evidence="2" id="KW-1133">Transmembrane helix</keyword>
<dbReference type="Gene3D" id="3.20.20.450">
    <property type="entry name" value="EAL domain"/>
    <property type="match status" value="1"/>
</dbReference>
<dbReference type="InterPro" id="IPR000014">
    <property type="entry name" value="PAS"/>
</dbReference>
<comment type="caution">
    <text evidence="6">The sequence shown here is derived from an EMBL/GenBank/DDBJ whole genome shotgun (WGS) entry which is preliminary data.</text>
</comment>
<feature type="transmembrane region" description="Helical" evidence="2">
    <location>
        <begin position="146"/>
        <end position="167"/>
    </location>
</feature>
<dbReference type="SMART" id="SM00267">
    <property type="entry name" value="GGDEF"/>
    <property type="match status" value="1"/>
</dbReference>
<dbReference type="EMBL" id="VZZJ01000036">
    <property type="protein sequence ID" value="KAB1069612.1"/>
    <property type="molecule type" value="Genomic_DNA"/>
</dbReference>
<dbReference type="CDD" id="cd01949">
    <property type="entry name" value="GGDEF"/>
    <property type="match status" value="1"/>
</dbReference>
<gene>
    <name evidence="6" type="ORF">F6X51_24780</name>
</gene>
<evidence type="ECO:0000259" key="3">
    <source>
        <dbReference type="PROSITE" id="PS50113"/>
    </source>
</evidence>
<feature type="region of interest" description="Disordered" evidence="1">
    <location>
        <begin position="1"/>
        <end position="28"/>
    </location>
</feature>
<evidence type="ECO:0000313" key="7">
    <source>
        <dbReference type="Proteomes" id="UP000441523"/>
    </source>
</evidence>
<dbReference type="Gene3D" id="3.30.70.270">
    <property type="match status" value="1"/>
</dbReference>
<dbReference type="PROSITE" id="PS50887">
    <property type="entry name" value="GGDEF"/>
    <property type="match status" value="1"/>
</dbReference>
<sequence length="838" mass="90547">MASPRQTKTGPGAARPRPAPRPASLPGRLGATGGRLRRWLWPGPAAQAAPEASETAPAEFERYVLATRFGQLDETLKLANYSAVTHVIVAAAVLVFFWGEASASYLIGLFVVVTTTSCIAVAAAWAHRRQHSESMSDADIALGYRVSNLIAVALGAAWGTMPIALFSSSDSDHRMLVVAIAAGLIADAYVIGPILSVALVFTVPLVAGSFLGLARSGELIGAHLAILLTVYAAFVLFSVRRMSHLSYQRILDRVRVSDQNETIGLLLHEFEESTSDWLWETDRAGCFNHVSPRVAQVAGRTVEALQGSPFAAFLAGGADRALGAGGPEVLALIRGRTAFRDHVVELPRGEETRWWQLSGKPAYDKAGRFTGFRGVGSDITASRKSEDRIAFLASYDPLTGLANRALFQDRATSECARAAVSGTSCALLYLDLDGFKVVNDTFGHGVGDQLLRSVAARLQPLNGEGVWIFRLGGDEFAVLQRCNGTAEAIALAERLIALVSASYLIDAVKAEIGVSVGIALTPQNAEDPESLLRKADLALYRAKAKGKGSFYVFENELEVTQRARRELEADIKLAIERNELALHYQPLTSLRDGRVVCFEALLRWNNPARGSVSPVEFIPVAEATGMIVAIGRYVLRQACREAARWPRHIRVAVNISPIQFRTTGFVEDIAAALASTGLDPDRLEIEITESVFLDKTAITMTNLNELRGMGIRIALDDFGTGYSSLSYLAKFPVDKIKIDRSFVRDINSSDESLAVIEAILAIAQKLSISVTAEGVETAEQARILKARNCSDIQGYILSPARPAGEIFDIIDRIPQDFARLLPAEAPRIWASPVRAVGA</sequence>
<dbReference type="InterPro" id="IPR001633">
    <property type="entry name" value="EAL_dom"/>
</dbReference>
<dbReference type="PROSITE" id="PS50113">
    <property type="entry name" value="PAC"/>
    <property type="match status" value="1"/>
</dbReference>
<dbReference type="InterPro" id="IPR052155">
    <property type="entry name" value="Biofilm_reg_signaling"/>
</dbReference>
<feature type="domain" description="GGDEF" evidence="5">
    <location>
        <begin position="423"/>
        <end position="555"/>
    </location>
</feature>
<evidence type="ECO:0000256" key="2">
    <source>
        <dbReference type="SAM" id="Phobius"/>
    </source>
</evidence>
<dbReference type="CDD" id="cd01948">
    <property type="entry name" value="EAL"/>
    <property type="match status" value="1"/>
</dbReference>
<feature type="domain" description="EAL" evidence="4">
    <location>
        <begin position="564"/>
        <end position="814"/>
    </location>
</feature>
<dbReference type="SUPFAM" id="SSF55785">
    <property type="entry name" value="PYP-like sensor domain (PAS domain)"/>
    <property type="match status" value="1"/>
</dbReference>
<dbReference type="InterPro" id="IPR043128">
    <property type="entry name" value="Rev_trsase/Diguanyl_cyclase"/>
</dbReference>
<evidence type="ECO:0000256" key="1">
    <source>
        <dbReference type="SAM" id="MobiDB-lite"/>
    </source>
</evidence>
<keyword evidence="2" id="KW-0812">Transmembrane</keyword>
<dbReference type="Pfam" id="PF00990">
    <property type="entry name" value="GGDEF"/>
    <property type="match status" value="1"/>
</dbReference>
<feature type="transmembrane region" description="Helical" evidence="2">
    <location>
        <begin position="105"/>
        <end position="126"/>
    </location>
</feature>
<dbReference type="Gene3D" id="3.30.450.20">
    <property type="entry name" value="PAS domain"/>
    <property type="match status" value="1"/>
</dbReference>
<dbReference type="Proteomes" id="UP000441523">
    <property type="component" value="Unassembled WGS sequence"/>
</dbReference>
<dbReference type="NCBIfam" id="TIGR00254">
    <property type="entry name" value="GGDEF"/>
    <property type="match status" value="1"/>
</dbReference>
<keyword evidence="7" id="KW-1185">Reference proteome</keyword>
<evidence type="ECO:0000259" key="5">
    <source>
        <dbReference type="PROSITE" id="PS50887"/>
    </source>
</evidence>
<dbReference type="SUPFAM" id="SSF141868">
    <property type="entry name" value="EAL domain-like"/>
    <property type="match status" value="1"/>
</dbReference>
<dbReference type="PANTHER" id="PTHR44757">
    <property type="entry name" value="DIGUANYLATE CYCLASE DGCP"/>
    <property type="match status" value="1"/>
</dbReference>